<proteinExistence type="predicted"/>
<sequence length="707" mass="79401">MQEYASHIPLPDSDASLSEHESDVEIPSEPLNSSEVYVDVQSWLPDPSKDSILGLAGTLFEAILALFTPLARYLANGKDEKYSAIFSRGLLQEVERLFLWGDGFSASSGQLDEILSKSSELQQSVLSSLYELGVTLKNTALRTCYTSYSDTPKGLDIPMRELRGLLEQTSILLYHSDDSDDKDAFSESGSSTNDLTECLEDISTYIDCLMDLSVALENPVFDLETVDATIPIFQNLETFDVSSSQALAFCRKIRDRFPKLEKWLVERLGEHNAHRASALTESRERRLEIEAIISEMTKWSIDEPEESVLHSEALFSDGQTKPTEATHSTNLSDPVFDKSNSDSLRRPTPIRLSTHIPASNASFATFASFSTKASAISDGRPRVPPLPEEALEGKPFSCLACHQKFAIKMSRKDWKYGARFFGFVLFTFTNSTWCRRHIFSDLSPYACTVRSCTLENKLYSSARSWVEHEAQHRSQDWQGSECPFCDKKTSLTSPRSYYKHVAEHLREVSLAALPHSSDSDAETSSSDDNSGDDDDWATISDSSNIRETEKPTSSQLQRSASPGKGKRKRFAEMTDDDLIWEKEERRKENLLINPPLTDQERAQLFMRLITKGPESQRGSSLNKILKRFHRARMEANLDTTKWQEEKQLWRGLRLRQNERGEVIVFSAGSQIGRGEKSAAIADKSAEIDGGCADSEAAVESEEKNKME</sequence>
<dbReference type="PANTHER" id="PTHR35391">
    <property type="entry name" value="C2H2-TYPE DOMAIN-CONTAINING PROTEIN-RELATED"/>
    <property type="match status" value="1"/>
</dbReference>
<dbReference type="AlphaFoldDB" id="A0AAN6BV60"/>
<feature type="compositionally biased region" description="Polar residues" evidence="1">
    <location>
        <begin position="551"/>
        <end position="560"/>
    </location>
</feature>
<keyword evidence="3" id="KW-1185">Reference proteome</keyword>
<dbReference type="EMBL" id="JAAMOD010000408">
    <property type="protein sequence ID" value="KAF5229243.1"/>
    <property type="molecule type" value="Genomic_DNA"/>
</dbReference>
<accession>A0AAN6BV60</accession>
<evidence type="ECO:0000313" key="2">
    <source>
        <dbReference type="EMBL" id="KAF5229243.1"/>
    </source>
</evidence>
<feature type="compositionally biased region" description="Polar residues" evidence="1">
    <location>
        <begin position="318"/>
        <end position="332"/>
    </location>
</feature>
<gene>
    <name evidence="2" type="ORF">FAUST_10529</name>
</gene>
<evidence type="ECO:0008006" key="4">
    <source>
        <dbReference type="Google" id="ProtNLM"/>
    </source>
</evidence>
<comment type="caution">
    <text evidence="2">The sequence shown here is derived from an EMBL/GenBank/DDBJ whole genome shotgun (WGS) entry which is preliminary data.</text>
</comment>
<evidence type="ECO:0000256" key="1">
    <source>
        <dbReference type="SAM" id="MobiDB-lite"/>
    </source>
</evidence>
<dbReference type="Proteomes" id="UP000537989">
    <property type="component" value="Unassembled WGS sequence"/>
</dbReference>
<name>A0AAN6BV60_FUSAU</name>
<feature type="region of interest" description="Disordered" evidence="1">
    <location>
        <begin position="318"/>
        <end position="343"/>
    </location>
</feature>
<organism evidence="2 3">
    <name type="scientific">Fusarium austroamericanum</name>
    <dbReference type="NCBI Taxonomy" id="282268"/>
    <lineage>
        <taxon>Eukaryota</taxon>
        <taxon>Fungi</taxon>
        <taxon>Dikarya</taxon>
        <taxon>Ascomycota</taxon>
        <taxon>Pezizomycotina</taxon>
        <taxon>Sordariomycetes</taxon>
        <taxon>Hypocreomycetidae</taxon>
        <taxon>Hypocreales</taxon>
        <taxon>Nectriaceae</taxon>
        <taxon>Fusarium</taxon>
    </lineage>
</organism>
<reference evidence="2 3" key="1">
    <citation type="submission" date="2020-02" db="EMBL/GenBank/DDBJ databases">
        <title>Identification and distribution of gene clusters putatively required for synthesis of sphingolipid metabolism inhibitors in phylogenetically diverse species of the filamentous fungus Fusarium.</title>
        <authorList>
            <person name="Kim H.-S."/>
            <person name="Busman M."/>
            <person name="Brown D.W."/>
            <person name="Divon H."/>
            <person name="Uhlig S."/>
            <person name="Proctor R.H."/>
        </authorList>
    </citation>
    <scope>NUCLEOTIDE SEQUENCE [LARGE SCALE GENOMIC DNA]</scope>
    <source>
        <strain evidence="2 3">NRRL 2903</strain>
    </source>
</reference>
<protein>
    <recommendedName>
        <fullName evidence="4">C2H2-type domain-containing protein</fullName>
    </recommendedName>
</protein>
<evidence type="ECO:0000313" key="3">
    <source>
        <dbReference type="Proteomes" id="UP000537989"/>
    </source>
</evidence>
<feature type="region of interest" description="Disordered" evidence="1">
    <location>
        <begin position="1"/>
        <end position="28"/>
    </location>
</feature>
<feature type="region of interest" description="Disordered" evidence="1">
    <location>
        <begin position="513"/>
        <end position="572"/>
    </location>
</feature>
<dbReference type="PANTHER" id="PTHR35391:SF7">
    <property type="entry name" value="C2H2-TYPE DOMAIN-CONTAINING PROTEIN"/>
    <property type="match status" value="1"/>
</dbReference>